<keyword evidence="7" id="KW-0677">Repeat</keyword>
<feature type="chain" id="PRO_5008787327" description="receptor protein-tyrosine kinase" evidence="20">
    <location>
        <begin position="21"/>
        <end position="550"/>
    </location>
</feature>
<dbReference type="SMART" id="SM00408">
    <property type="entry name" value="IGc2"/>
    <property type="match status" value="3"/>
</dbReference>
<evidence type="ECO:0000256" key="6">
    <source>
        <dbReference type="ARBA" id="ARBA00022729"/>
    </source>
</evidence>
<evidence type="ECO:0000256" key="13">
    <source>
        <dbReference type="ARBA" id="ARBA00023137"/>
    </source>
</evidence>
<dbReference type="PANTHER" id="PTHR19890:SF10">
    <property type="entry name" value="FIBROBLAST GROWTH FACTOR RECEPTOR-LIKE 1"/>
    <property type="match status" value="1"/>
</dbReference>
<feature type="domain" description="Ig-like" evidence="21">
    <location>
        <begin position="150"/>
        <end position="243"/>
    </location>
</feature>
<keyword evidence="15" id="KW-0675">Receptor</keyword>
<evidence type="ECO:0000256" key="12">
    <source>
        <dbReference type="ARBA" id="ARBA00023136"/>
    </source>
</evidence>
<dbReference type="Pfam" id="PF13927">
    <property type="entry name" value="Ig_3"/>
    <property type="match status" value="1"/>
</dbReference>
<feature type="compositionally biased region" description="Polar residues" evidence="18">
    <location>
        <begin position="468"/>
        <end position="477"/>
    </location>
</feature>
<keyword evidence="11 19" id="KW-1133">Transmembrane helix</keyword>
<name>R7TSF3_CAPTE</name>
<evidence type="ECO:0000259" key="21">
    <source>
        <dbReference type="PROSITE" id="PS50835"/>
    </source>
</evidence>
<feature type="domain" description="Ig-like" evidence="21">
    <location>
        <begin position="25"/>
        <end position="108"/>
    </location>
</feature>
<dbReference type="InterPro" id="IPR013098">
    <property type="entry name" value="Ig_I-set"/>
</dbReference>
<sequence length="550" mass="59960">MATNLISLLVAVITMTSTSAGRGPPTIPTDAVQVRQVHRAGSNLRLMCPAIGDPEPLLGWEKDGEAINAGWERFRVAQSSLRIKAVAEDDSGKYVCKATNGFGSATLEYWLFIYPDTNDTAIPPFPSDFGGSPSQELDVFPEIDGVGEAPQFVNPRDMQSSHLVKPKGSTIRLRCRANGRPKPDIRWFHNGALLPEQPSVDDDGSKSDKWTLKLSAVSDDHDGRYTCRVQNRAGAINFTYYVEVVEQLQERPVLVSPHPTNRTVSFGGTASFQCSVRSDVEPHIQWLKRVDTPLDLRLKNTTIEVDNEQFIVLKTGLDIQRQDGTYLNKLTIYDAVEHDSGMYICLGANSMGYNLRSAYLTVLPNPNRDLTAFDDQSPSSPQSPALALIIGLPAVIVLVVIVLTIFLLHRFCSAPKAASKAPPPRQRSPPAEATSYGMIVGAPPPHDKMYDHQYMALRPQQAAPVNGYGQQHSAGSDNSHKNYAHSDSSSNANKYTRAPMYPQQQPHLTQPMLPPASRPYAAGGPGVVSQAPPQGGGGPGPANMHYHYGC</sequence>
<evidence type="ECO:0000256" key="2">
    <source>
        <dbReference type="ARBA" id="ARBA00011902"/>
    </source>
</evidence>
<keyword evidence="4" id="KW-0808">Transferase</keyword>
<dbReference type="EMBL" id="KB309554">
    <property type="protein sequence ID" value="ELT93960.1"/>
    <property type="molecule type" value="Genomic_DNA"/>
</dbReference>
<dbReference type="InterPro" id="IPR003599">
    <property type="entry name" value="Ig_sub"/>
</dbReference>
<feature type="signal peptide" evidence="20">
    <location>
        <begin position="1"/>
        <end position="20"/>
    </location>
</feature>
<keyword evidence="14" id="KW-1015">Disulfide bond</keyword>
<dbReference type="OrthoDB" id="6084240at2759"/>
<dbReference type="PANTHER" id="PTHR19890">
    <property type="entry name" value="FIBROBLAST GROWTH FACTOR RECEPTOR"/>
    <property type="match status" value="1"/>
</dbReference>
<evidence type="ECO:0000256" key="4">
    <source>
        <dbReference type="ARBA" id="ARBA00022679"/>
    </source>
</evidence>
<evidence type="ECO:0000256" key="8">
    <source>
        <dbReference type="ARBA" id="ARBA00022741"/>
    </source>
</evidence>
<dbReference type="Gene3D" id="2.60.40.10">
    <property type="entry name" value="Immunoglobulins"/>
    <property type="match status" value="3"/>
</dbReference>
<dbReference type="OMA" id="LIHANNM"/>
<evidence type="ECO:0000256" key="18">
    <source>
        <dbReference type="SAM" id="MobiDB-lite"/>
    </source>
</evidence>
<evidence type="ECO:0000256" key="1">
    <source>
        <dbReference type="ARBA" id="ARBA00004167"/>
    </source>
</evidence>
<dbReference type="EC" id="2.7.10.1" evidence="2"/>
<proteinExistence type="predicted"/>
<keyword evidence="13" id="KW-0829">Tyrosine-protein kinase</keyword>
<keyword evidence="17" id="KW-0393">Immunoglobulin domain</keyword>
<evidence type="ECO:0000256" key="17">
    <source>
        <dbReference type="ARBA" id="ARBA00023319"/>
    </source>
</evidence>
<keyword evidence="5 19" id="KW-0812">Transmembrane</keyword>
<keyword evidence="3" id="KW-0597">Phosphoprotein</keyword>
<dbReference type="HOGENOM" id="CLU_038830_1_0_1"/>
<gene>
    <name evidence="22" type="ORF">CAPTEDRAFT_170033</name>
</gene>
<accession>R7TSF3</accession>
<dbReference type="FunFam" id="2.60.40.10:FF:000020">
    <property type="entry name" value="Fibroblast growth factor receptor"/>
    <property type="match status" value="1"/>
</dbReference>
<dbReference type="GO" id="GO:0017134">
    <property type="term" value="F:fibroblast growth factor binding"/>
    <property type="evidence" value="ECO:0007669"/>
    <property type="project" value="TreeGrafter"/>
</dbReference>
<dbReference type="EMBL" id="AMQN01012499">
    <property type="status" value="NOT_ANNOTATED_CDS"/>
    <property type="molecule type" value="Genomic_DNA"/>
</dbReference>
<keyword evidence="24" id="KW-1185">Reference proteome</keyword>
<dbReference type="STRING" id="283909.R7TSF3"/>
<dbReference type="SUPFAM" id="SSF48726">
    <property type="entry name" value="Immunoglobulin"/>
    <property type="match status" value="3"/>
</dbReference>
<reference evidence="22 24" key="2">
    <citation type="journal article" date="2013" name="Nature">
        <title>Insights into bilaterian evolution from three spiralian genomes.</title>
        <authorList>
            <person name="Simakov O."/>
            <person name="Marletaz F."/>
            <person name="Cho S.J."/>
            <person name="Edsinger-Gonzales E."/>
            <person name="Havlak P."/>
            <person name="Hellsten U."/>
            <person name="Kuo D.H."/>
            <person name="Larsson T."/>
            <person name="Lv J."/>
            <person name="Arendt D."/>
            <person name="Savage R."/>
            <person name="Osoegawa K."/>
            <person name="de Jong P."/>
            <person name="Grimwood J."/>
            <person name="Chapman J.A."/>
            <person name="Shapiro H."/>
            <person name="Aerts A."/>
            <person name="Otillar R.P."/>
            <person name="Terry A.Y."/>
            <person name="Boore J.L."/>
            <person name="Grigoriev I.V."/>
            <person name="Lindberg D.R."/>
            <person name="Seaver E.C."/>
            <person name="Weisblat D.A."/>
            <person name="Putnam N.H."/>
            <person name="Rokhsar D.S."/>
        </authorList>
    </citation>
    <scope>NUCLEOTIDE SEQUENCE</scope>
    <source>
        <strain evidence="22 24">I ESC-2004</strain>
    </source>
</reference>
<dbReference type="GO" id="GO:0005524">
    <property type="term" value="F:ATP binding"/>
    <property type="evidence" value="ECO:0007669"/>
    <property type="project" value="UniProtKB-KW"/>
</dbReference>
<evidence type="ECO:0000256" key="15">
    <source>
        <dbReference type="ARBA" id="ARBA00023170"/>
    </source>
</evidence>
<keyword evidence="12 19" id="KW-0472">Membrane</keyword>
<comment type="subcellular location">
    <subcellularLocation>
        <location evidence="1">Membrane</location>
        <topology evidence="1">Single-pass membrane protein</topology>
    </subcellularLocation>
</comment>
<feature type="domain" description="Ig-like" evidence="21">
    <location>
        <begin position="252"/>
        <end position="361"/>
    </location>
</feature>
<reference evidence="23" key="3">
    <citation type="submission" date="2015-06" db="UniProtKB">
        <authorList>
            <consortium name="EnsemblMetazoa"/>
        </authorList>
    </citation>
    <scope>IDENTIFICATION</scope>
</reference>
<organism evidence="22">
    <name type="scientific">Capitella teleta</name>
    <name type="common">Polychaete worm</name>
    <dbReference type="NCBI Taxonomy" id="283909"/>
    <lineage>
        <taxon>Eukaryota</taxon>
        <taxon>Metazoa</taxon>
        <taxon>Spiralia</taxon>
        <taxon>Lophotrochozoa</taxon>
        <taxon>Annelida</taxon>
        <taxon>Polychaeta</taxon>
        <taxon>Sedentaria</taxon>
        <taxon>Scolecida</taxon>
        <taxon>Capitellidae</taxon>
        <taxon>Capitella</taxon>
    </lineage>
</organism>
<dbReference type="SMART" id="SM00409">
    <property type="entry name" value="IG"/>
    <property type="match status" value="3"/>
</dbReference>
<feature type="transmembrane region" description="Helical" evidence="19">
    <location>
        <begin position="385"/>
        <end position="408"/>
    </location>
</feature>
<evidence type="ECO:0000256" key="20">
    <source>
        <dbReference type="SAM" id="SignalP"/>
    </source>
</evidence>
<dbReference type="Pfam" id="PF07679">
    <property type="entry name" value="I-set"/>
    <property type="match status" value="2"/>
</dbReference>
<keyword evidence="10" id="KW-0067">ATP-binding</keyword>
<evidence type="ECO:0000256" key="7">
    <source>
        <dbReference type="ARBA" id="ARBA00022737"/>
    </source>
</evidence>
<feature type="compositionally biased region" description="Polar residues" evidence="18">
    <location>
        <begin position="485"/>
        <end position="494"/>
    </location>
</feature>
<dbReference type="FunFam" id="2.60.40.10:FF:000016">
    <property type="entry name" value="Fibroblast growth factor receptor"/>
    <property type="match status" value="1"/>
</dbReference>
<keyword evidence="9" id="KW-0418">Kinase</keyword>
<dbReference type="InterPro" id="IPR036179">
    <property type="entry name" value="Ig-like_dom_sf"/>
</dbReference>
<keyword evidence="16" id="KW-0325">Glycoprotein</keyword>
<dbReference type="InterPro" id="IPR013783">
    <property type="entry name" value="Ig-like_fold"/>
</dbReference>
<evidence type="ECO:0000256" key="16">
    <source>
        <dbReference type="ARBA" id="ARBA00023180"/>
    </source>
</evidence>
<evidence type="ECO:0000256" key="9">
    <source>
        <dbReference type="ARBA" id="ARBA00022777"/>
    </source>
</evidence>
<evidence type="ECO:0000256" key="14">
    <source>
        <dbReference type="ARBA" id="ARBA00023157"/>
    </source>
</evidence>
<evidence type="ECO:0000313" key="24">
    <source>
        <dbReference type="Proteomes" id="UP000014760"/>
    </source>
</evidence>
<dbReference type="AlphaFoldDB" id="R7TSF3"/>
<feature type="region of interest" description="Disordered" evidence="18">
    <location>
        <begin position="464"/>
        <end position="543"/>
    </location>
</feature>
<dbReference type="InterPro" id="IPR003598">
    <property type="entry name" value="Ig_sub2"/>
</dbReference>
<feature type="region of interest" description="Disordered" evidence="18">
    <location>
        <begin position="416"/>
        <end position="437"/>
    </location>
</feature>
<keyword evidence="8" id="KW-0547">Nucleotide-binding</keyword>
<evidence type="ECO:0000313" key="23">
    <source>
        <dbReference type="EnsemblMetazoa" id="CapteP170033"/>
    </source>
</evidence>
<evidence type="ECO:0000256" key="10">
    <source>
        <dbReference type="ARBA" id="ARBA00022840"/>
    </source>
</evidence>
<dbReference type="Proteomes" id="UP000014760">
    <property type="component" value="Unassembled WGS sequence"/>
</dbReference>
<dbReference type="GO" id="GO:0005886">
    <property type="term" value="C:plasma membrane"/>
    <property type="evidence" value="ECO:0007669"/>
    <property type="project" value="TreeGrafter"/>
</dbReference>
<evidence type="ECO:0000256" key="3">
    <source>
        <dbReference type="ARBA" id="ARBA00022553"/>
    </source>
</evidence>
<keyword evidence="6 20" id="KW-0732">Signal</keyword>
<dbReference type="InterPro" id="IPR007110">
    <property type="entry name" value="Ig-like_dom"/>
</dbReference>
<dbReference type="EnsemblMetazoa" id="CapteT170033">
    <property type="protein sequence ID" value="CapteP170033"/>
    <property type="gene ID" value="CapteG170033"/>
</dbReference>
<reference evidence="24" key="1">
    <citation type="submission" date="2012-12" db="EMBL/GenBank/DDBJ databases">
        <authorList>
            <person name="Hellsten U."/>
            <person name="Grimwood J."/>
            <person name="Chapman J.A."/>
            <person name="Shapiro H."/>
            <person name="Aerts A."/>
            <person name="Otillar R.P."/>
            <person name="Terry A.Y."/>
            <person name="Boore J.L."/>
            <person name="Simakov O."/>
            <person name="Marletaz F."/>
            <person name="Cho S.-J."/>
            <person name="Edsinger-Gonzales E."/>
            <person name="Havlak P."/>
            <person name="Kuo D.-H."/>
            <person name="Larsson T."/>
            <person name="Lv J."/>
            <person name="Arendt D."/>
            <person name="Savage R."/>
            <person name="Osoegawa K."/>
            <person name="de Jong P."/>
            <person name="Lindberg D.R."/>
            <person name="Seaver E.C."/>
            <person name="Weisblat D.A."/>
            <person name="Putnam N.H."/>
            <person name="Grigoriev I.V."/>
            <person name="Rokhsar D.S."/>
        </authorList>
    </citation>
    <scope>NUCLEOTIDE SEQUENCE</scope>
    <source>
        <strain evidence="24">I ESC-2004</strain>
    </source>
</reference>
<dbReference type="GO" id="GO:0005007">
    <property type="term" value="F:fibroblast growth factor receptor activity"/>
    <property type="evidence" value="ECO:0007669"/>
    <property type="project" value="TreeGrafter"/>
</dbReference>
<evidence type="ECO:0000256" key="11">
    <source>
        <dbReference type="ARBA" id="ARBA00022989"/>
    </source>
</evidence>
<dbReference type="PROSITE" id="PS50835">
    <property type="entry name" value="IG_LIKE"/>
    <property type="match status" value="3"/>
</dbReference>
<evidence type="ECO:0000256" key="5">
    <source>
        <dbReference type="ARBA" id="ARBA00022692"/>
    </source>
</evidence>
<evidence type="ECO:0000313" key="22">
    <source>
        <dbReference type="EMBL" id="ELT93960.1"/>
    </source>
</evidence>
<protein>
    <recommendedName>
        <fullName evidence="2">receptor protein-tyrosine kinase</fullName>
        <ecNumber evidence="2">2.7.10.1</ecNumber>
    </recommendedName>
</protein>
<dbReference type="FunFam" id="2.60.40.10:FF:000593">
    <property type="entry name" value="Fibroblast growth factor receptor-like 1"/>
    <property type="match status" value="1"/>
</dbReference>
<dbReference type="InterPro" id="IPR052615">
    <property type="entry name" value="FGFRL"/>
</dbReference>
<evidence type="ECO:0000256" key="19">
    <source>
        <dbReference type="SAM" id="Phobius"/>
    </source>
</evidence>